<accession>A0A8J1TN62</accession>
<dbReference type="InterPro" id="IPR027417">
    <property type="entry name" value="P-loop_NTPase"/>
</dbReference>
<dbReference type="PANTHER" id="PTHR10605:SF65">
    <property type="entry name" value="GH20068P"/>
    <property type="match status" value="1"/>
</dbReference>
<evidence type="ECO:0000313" key="3">
    <source>
        <dbReference type="EMBL" id="CAH1802286.1"/>
    </source>
</evidence>
<dbReference type="AlphaFoldDB" id="A0A8J1TN62"/>
<organism evidence="3 4">
    <name type="scientific">Owenia fusiformis</name>
    <name type="common">Polychaete worm</name>
    <dbReference type="NCBI Taxonomy" id="6347"/>
    <lineage>
        <taxon>Eukaryota</taxon>
        <taxon>Metazoa</taxon>
        <taxon>Spiralia</taxon>
        <taxon>Lophotrochozoa</taxon>
        <taxon>Annelida</taxon>
        <taxon>Polychaeta</taxon>
        <taxon>Sedentaria</taxon>
        <taxon>Canalipalpata</taxon>
        <taxon>Sabellida</taxon>
        <taxon>Oweniida</taxon>
        <taxon>Oweniidae</taxon>
        <taxon>Owenia</taxon>
    </lineage>
</organism>
<keyword evidence="1" id="KW-0808">Transferase</keyword>
<dbReference type="InterPro" id="IPR037359">
    <property type="entry name" value="NST/OST"/>
</dbReference>
<keyword evidence="2" id="KW-0325">Glycoprotein</keyword>
<protein>
    <submittedName>
        <fullName evidence="3">Uncharacterized protein</fullName>
    </submittedName>
</protein>
<dbReference type="InterPro" id="IPR000863">
    <property type="entry name" value="Sulfotransferase_dom"/>
</dbReference>
<dbReference type="PANTHER" id="PTHR10605">
    <property type="entry name" value="HEPARAN SULFATE SULFOTRANSFERASE"/>
    <property type="match status" value="1"/>
</dbReference>
<keyword evidence="4" id="KW-1185">Reference proteome</keyword>
<evidence type="ECO:0000313" key="4">
    <source>
        <dbReference type="Proteomes" id="UP000749559"/>
    </source>
</evidence>
<dbReference type="OrthoDB" id="411451at2759"/>
<dbReference type="SUPFAM" id="SSF52540">
    <property type="entry name" value="P-loop containing nucleoside triphosphate hydrolases"/>
    <property type="match status" value="1"/>
</dbReference>
<comment type="caution">
    <text evidence="3">The sequence shown here is derived from an EMBL/GenBank/DDBJ whole genome shotgun (WGS) entry which is preliminary data.</text>
</comment>
<dbReference type="Gene3D" id="3.40.50.300">
    <property type="entry name" value="P-loop containing nucleotide triphosphate hydrolases"/>
    <property type="match status" value="1"/>
</dbReference>
<dbReference type="Pfam" id="PF00685">
    <property type="entry name" value="Sulfotransfer_1"/>
    <property type="match status" value="1"/>
</dbReference>
<reference evidence="3" key="1">
    <citation type="submission" date="2022-03" db="EMBL/GenBank/DDBJ databases">
        <authorList>
            <person name="Martin C."/>
        </authorList>
    </citation>
    <scope>NUCLEOTIDE SEQUENCE</scope>
</reference>
<gene>
    <name evidence="3" type="ORF">OFUS_LOCUS25986</name>
</gene>
<proteinExistence type="predicted"/>
<dbReference type="Proteomes" id="UP000749559">
    <property type="component" value="Unassembled WGS sequence"/>
</dbReference>
<name>A0A8J1TN62_OWEFU</name>
<dbReference type="EMBL" id="CAIIXF020000012">
    <property type="protein sequence ID" value="CAH1802286.1"/>
    <property type="molecule type" value="Genomic_DNA"/>
</dbReference>
<sequence>MITIVKPWKKMRSRTIWIIVGIISTLIVIYYFQNKEADISRRLPKVLISGAAKCGTTALATFLRFHPQLKFTDQEEVCYFSRYKHFSKGTDWYRNLMPLSSKIGGELTVEKCPDYWEQIQALERIHGMDSDIRLLIILCNPVKQVISRYTQRKNSWLHKAEQLHNIQTKGQTWNLTFEDFAIDPSTGGVRVEWDAIQKAIFINHIRNVFYIFENSQVHIIDGDNFVHNPVFELRKVETFLGLGHVFKDDFFAYDEEKGFYCMTTDKGKHKNCLSKAKGRPHPRIDGTVMKKLKSFFWPRNEEFYGLIGRRYNWE</sequence>
<evidence type="ECO:0000256" key="1">
    <source>
        <dbReference type="ARBA" id="ARBA00022679"/>
    </source>
</evidence>
<evidence type="ECO:0000256" key="2">
    <source>
        <dbReference type="ARBA" id="ARBA00023180"/>
    </source>
</evidence>
<dbReference type="GO" id="GO:0008467">
    <property type="term" value="F:[heparan sulfate]-glucosamine 3-sulfotransferase activity"/>
    <property type="evidence" value="ECO:0007669"/>
    <property type="project" value="TreeGrafter"/>
</dbReference>